<dbReference type="KEGG" id="crq:GCK72_017990"/>
<sequence>MFLMFLVNVAMIFEYFPVSRIVQKSSVSGFFLCCGLLISVVSASQGPKSGSLNSFNYQLLSLLLLGALIEILHQLLPFLIFHLRCCPLESDPTPPMFPSPSDQFSLDTERSKCNAALDSARAESMRSPRIANFDMCLAEVKYTMSTFNEVLNLHSSAEWRR</sequence>
<keyword evidence="1" id="KW-0812">Transmembrane</keyword>
<evidence type="ECO:0000313" key="2">
    <source>
        <dbReference type="EMBL" id="KAF1751436.1"/>
    </source>
</evidence>
<gene>
    <name evidence="2" type="ORF">GCK72_017990</name>
</gene>
<proteinExistence type="predicted"/>
<accession>A0A6A5G9E2</accession>
<organism evidence="2 3">
    <name type="scientific">Caenorhabditis remanei</name>
    <name type="common">Caenorhabditis vulgaris</name>
    <dbReference type="NCBI Taxonomy" id="31234"/>
    <lineage>
        <taxon>Eukaryota</taxon>
        <taxon>Metazoa</taxon>
        <taxon>Ecdysozoa</taxon>
        <taxon>Nematoda</taxon>
        <taxon>Chromadorea</taxon>
        <taxon>Rhabditida</taxon>
        <taxon>Rhabditina</taxon>
        <taxon>Rhabditomorpha</taxon>
        <taxon>Rhabditoidea</taxon>
        <taxon>Rhabditidae</taxon>
        <taxon>Peloderinae</taxon>
        <taxon>Caenorhabditis</taxon>
    </lineage>
</organism>
<dbReference type="EMBL" id="WUAV01000005">
    <property type="protein sequence ID" value="KAF1751436.1"/>
    <property type="molecule type" value="Genomic_DNA"/>
</dbReference>
<dbReference type="AlphaFoldDB" id="A0A6A5G9E2"/>
<evidence type="ECO:0000256" key="1">
    <source>
        <dbReference type="SAM" id="Phobius"/>
    </source>
</evidence>
<dbReference type="Proteomes" id="UP000483820">
    <property type="component" value="Chromosome V"/>
</dbReference>
<dbReference type="CTD" id="9810806"/>
<keyword evidence="1" id="KW-1133">Transmembrane helix</keyword>
<reference evidence="2 3" key="1">
    <citation type="submission" date="2019-12" db="EMBL/GenBank/DDBJ databases">
        <title>Chromosome-level assembly of the Caenorhabditis remanei genome.</title>
        <authorList>
            <person name="Teterina A.A."/>
            <person name="Willis J.H."/>
            <person name="Phillips P.C."/>
        </authorList>
    </citation>
    <scope>NUCLEOTIDE SEQUENCE [LARGE SCALE GENOMIC DNA]</scope>
    <source>
        <strain evidence="2 3">PX506</strain>
        <tissue evidence="2">Whole organism</tissue>
    </source>
</reference>
<keyword evidence="1" id="KW-0472">Membrane</keyword>
<feature type="transmembrane region" description="Helical" evidence="1">
    <location>
        <begin position="59"/>
        <end position="81"/>
    </location>
</feature>
<comment type="caution">
    <text evidence="2">The sequence shown here is derived from an EMBL/GenBank/DDBJ whole genome shotgun (WGS) entry which is preliminary data.</text>
</comment>
<dbReference type="GeneID" id="9810806"/>
<evidence type="ECO:0000313" key="3">
    <source>
        <dbReference type="Proteomes" id="UP000483820"/>
    </source>
</evidence>
<dbReference type="RefSeq" id="XP_003112568.2">
    <property type="nucleotide sequence ID" value="XM_003112520.2"/>
</dbReference>
<name>A0A6A5G9E2_CAERE</name>
<protein>
    <submittedName>
        <fullName evidence="2">Uncharacterized protein</fullName>
    </submittedName>
</protein>